<dbReference type="InterPro" id="IPR037401">
    <property type="entry name" value="SnoaL-like"/>
</dbReference>
<evidence type="ECO:0000259" key="1">
    <source>
        <dbReference type="Pfam" id="PF13577"/>
    </source>
</evidence>
<sequence length="151" mass="16375">MSPDELEARIAVAHLLARYQYLADSGQVKALSELFTVDGVFETNNDSYIGPEGVLGFFASVKGAFITAGFTPARHYLSTIYVEPGSEGTATTYACFQFVGTRGLDHWGTYTDEVVTLDGERRFARRRAIVEGCVPGSPVESLLGITSRISP</sequence>
<evidence type="ECO:0000313" key="2">
    <source>
        <dbReference type="EMBL" id="NDJ87881.1"/>
    </source>
</evidence>
<protein>
    <submittedName>
        <fullName evidence="2">Nuclear transport factor 2 family protein</fullName>
    </submittedName>
</protein>
<name>A0A7K3L631_9MYCO</name>
<comment type="caution">
    <text evidence="2">The sequence shown here is derived from an EMBL/GenBank/DDBJ whole genome shotgun (WGS) entry which is preliminary data.</text>
</comment>
<dbReference type="SUPFAM" id="SSF54427">
    <property type="entry name" value="NTF2-like"/>
    <property type="match status" value="1"/>
</dbReference>
<accession>A0A7K3L631</accession>
<gene>
    <name evidence="2" type="ORF">GWR20_01710</name>
</gene>
<proteinExistence type="predicted"/>
<dbReference type="InterPro" id="IPR032710">
    <property type="entry name" value="NTF2-like_dom_sf"/>
</dbReference>
<feature type="domain" description="SnoaL-like" evidence="1">
    <location>
        <begin position="5"/>
        <end position="127"/>
    </location>
</feature>
<dbReference type="Gene3D" id="3.10.450.50">
    <property type="match status" value="1"/>
</dbReference>
<dbReference type="AlphaFoldDB" id="A0A7K3L631"/>
<dbReference type="Pfam" id="PF13577">
    <property type="entry name" value="SnoaL_4"/>
    <property type="match status" value="1"/>
</dbReference>
<dbReference type="EMBL" id="JAACYR010000004">
    <property type="protein sequence ID" value="NDJ87881.1"/>
    <property type="molecule type" value="Genomic_DNA"/>
</dbReference>
<dbReference type="Proteomes" id="UP000466523">
    <property type="component" value="Unassembled WGS sequence"/>
</dbReference>
<evidence type="ECO:0000313" key="3">
    <source>
        <dbReference type="Proteomes" id="UP000466523"/>
    </source>
</evidence>
<organism evidence="2 3">
    <name type="scientific">Mycolicibacter kumamotonensis</name>
    <dbReference type="NCBI Taxonomy" id="354243"/>
    <lineage>
        <taxon>Bacteria</taxon>
        <taxon>Bacillati</taxon>
        <taxon>Actinomycetota</taxon>
        <taxon>Actinomycetes</taxon>
        <taxon>Mycobacteriales</taxon>
        <taxon>Mycobacteriaceae</taxon>
        <taxon>Mycolicibacter</taxon>
    </lineage>
</organism>
<reference evidence="2 3" key="1">
    <citation type="submission" date="2020-01" db="EMBL/GenBank/DDBJ databases">
        <authorList>
            <person name="Sanchez-Estrada R."/>
            <person name="Gonzalez-Y-Merchand J.A."/>
            <person name="Rivera-Gutierrez S."/>
        </authorList>
    </citation>
    <scope>NUCLEOTIDE SEQUENCE [LARGE SCALE GENOMIC DNA]</scope>
    <source>
        <strain evidence="2 3">CST 7247</strain>
    </source>
</reference>